<feature type="active site" description="Cysteine persulfide intermediate" evidence="3">
    <location>
        <position position="117"/>
    </location>
</feature>
<evidence type="ECO:0000256" key="2">
    <source>
        <dbReference type="ARBA" id="ARBA00023150"/>
    </source>
</evidence>
<dbReference type="EMBL" id="FUZZ01000004">
    <property type="protein sequence ID" value="SKD08736.1"/>
    <property type="molecule type" value="Genomic_DNA"/>
</dbReference>
<evidence type="ECO:0000313" key="5">
    <source>
        <dbReference type="Proteomes" id="UP000190166"/>
    </source>
</evidence>
<dbReference type="PANTHER" id="PTHR30592">
    <property type="entry name" value="FORMATE DEHYDROGENASE"/>
    <property type="match status" value="1"/>
</dbReference>
<keyword evidence="2 3" id="KW-0501">Molybdenum cofactor biosynthesis</keyword>
<name>A0A1T5P7U8_9BACT</name>
<dbReference type="PANTHER" id="PTHR30592:SF1">
    <property type="entry name" value="SULFUR CARRIER PROTEIN FDHD"/>
    <property type="match status" value="1"/>
</dbReference>
<dbReference type="Proteomes" id="UP000190166">
    <property type="component" value="Unassembled WGS sequence"/>
</dbReference>
<proteinExistence type="inferred from homology"/>
<dbReference type="GO" id="GO:0005737">
    <property type="term" value="C:cytoplasm"/>
    <property type="evidence" value="ECO:0007669"/>
    <property type="project" value="UniProtKB-SubCell"/>
</dbReference>
<dbReference type="InterPro" id="IPR003786">
    <property type="entry name" value="FdhD"/>
</dbReference>
<dbReference type="SUPFAM" id="SSF53927">
    <property type="entry name" value="Cytidine deaminase-like"/>
    <property type="match status" value="1"/>
</dbReference>
<comment type="function">
    <text evidence="3">Required for formate dehydrogenase (FDH) activity. Acts as a sulfur carrier protein that transfers sulfur from IscS to the molybdenum cofactor prior to its insertion into FDH.</text>
</comment>
<sequence>MTNAVVHTRIKKVAAGNITDASDTLATEDPLEIRLVHGPSHNRRQQNISVTMRTPGEDMELAAGFLFTEGVIRDQAAIQEIILSEDDSGSVATVHLKPAIVAQLGNTQRNFTATAACGVCGKNDIAAIHTGVSVNRASLRLAAAQLFGLPAILRNEQALFESTGGLHAAALFNRNMELLLLREDIGRHNAVDKLIGAALQQQLTPLDEYILLLSGRAGFELIQKAAMAGIPVIAAIGAPSSMAVKMAAEWNITLLGFLKDQRFNIYSGAERIDVK</sequence>
<comment type="similarity">
    <text evidence="3">Belongs to the FdhD family.</text>
</comment>
<dbReference type="InterPro" id="IPR016193">
    <property type="entry name" value="Cytidine_deaminase-like"/>
</dbReference>
<dbReference type="NCBIfam" id="NF001943">
    <property type="entry name" value="PRK00724.1-2"/>
    <property type="match status" value="1"/>
</dbReference>
<evidence type="ECO:0000313" key="4">
    <source>
        <dbReference type="EMBL" id="SKD08736.1"/>
    </source>
</evidence>
<feature type="binding site" evidence="3">
    <location>
        <begin position="257"/>
        <end position="262"/>
    </location>
    <ligand>
        <name>Mo-bis(molybdopterin guanine dinucleotide)</name>
        <dbReference type="ChEBI" id="CHEBI:60539"/>
    </ligand>
</feature>
<comment type="subcellular location">
    <subcellularLocation>
        <location evidence="3">Cytoplasm</location>
    </subcellularLocation>
</comment>
<dbReference type="HAMAP" id="MF_00187">
    <property type="entry name" value="FdhD"/>
    <property type="match status" value="1"/>
</dbReference>
<accession>A0A1T5P7U8</accession>
<dbReference type="NCBIfam" id="TIGR00129">
    <property type="entry name" value="fdhD_narQ"/>
    <property type="match status" value="1"/>
</dbReference>
<gene>
    <name evidence="3" type="primary">fdhD</name>
    <name evidence="4" type="ORF">SAMN05660461_4612</name>
</gene>
<keyword evidence="1 3" id="KW-0963">Cytoplasm</keyword>
<dbReference type="Gene3D" id="3.10.20.10">
    <property type="match status" value="1"/>
</dbReference>
<dbReference type="Pfam" id="PF02634">
    <property type="entry name" value="FdhD-NarQ"/>
    <property type="match status" value="1"/>
</dbReference>
<dbReference type="RefSeq" id="WP_079471902.1">
    <property type="nucleotide sequence ID" value="NZ_FUZZ01000004.1"/>
</dbReference>
<organism evidence="4 5">
    <name type="scientific">Chitinophaga ginsengisegetis</name>
    <dbReference type="NCBI Taxonomy" id="393003"/>
    <lineage>
        <taxon>Bacteria</taxon>
        <taxon>Pseudomonadati</taxon>
        <taxon>Bacteroidota</taxon>
        <taxon>Chitinophagia</taxon>
        <taxon>Chitinophagales</taxon>
        <taxon>Chitinophagaceae</taxon>
        <taxon>Chitinophaga</taxon>
    </lineage>
</organism>
<evidence type="ECO:0000256" key="3">
    <source>
        <dbReference type="HAMAP-Rule" id="MF_00187"/>
    </source>
</evidence>
<dbReference type="GO" id="GO:0097163">
    <property type="term" value="F:sulfur carrier activity"/>
    <property type="evidence" value="ECO:0007669"/>
    <property type="project" value="UniProtKB-UniRule"/>
</dbReference>
<dbReference type="STRING" id="393003.SAMN05660461_4612"/>
<keyword evidence="5" id="KW-1185">Reference proteome</keyword>
<dbReference type="GO" id="GO:0016783">
    <property type="term" value="F:sulfurtransferase activity"/>
    <property type="evidence" value="ECO:0007669"/>
    <property type="project" value="InterPro"/>
</dbReference>
<dbReference type="GO" id="GO:0006777">
    <property type="term" value="P:Mo-molybdopterin cofactor biosynthetic process"/>
    <property type="evidence" value="ECO:0007669"/>
    <property type="project" value="UniProtKB-UniRule"/>
</dbReference>
<protein>
    <recommendedName>
        <fullName evidence="3">Sulfur carrier protein FdhD</fullName>
    </recommendedName>
</protein>
<evidence type="ECO:0000256" key="1">
    <source>
        <dbReference type="ARBA" id="ARBA00022490"/>
    </source>
</evidence>
<dbReference type="AlphaFoldDB" id="A0A1T5P7U8"/>
<dbReference type="PIRSF" id="PIRSF015626">
    <property type="entry name" value="FdhD"/>
    <property type="match status" value="1"/>
</dbReference>
<dbReference type="Gene3D" id="3.40.140.10">
    <property type="entry name" value="Cytidine Deaminase, domain 2"/>
    <property type="match status" value="1"/>
</dbReference>
<reference evidence="4 5" key="1">
    <citation type="submission" date="2017-02" db="EMBL/GenBank/DDBJ databases">
        <authorList>
            <person name="Peterson S.W."/>
        </authorList>
    </citation>
    <scope>NUCLEOTIDE SEQUENCE [LARGE SCALE GENOMIC DNA]</scope>
    <source>
        <strain evidence="4 5">DSM 18108</strain>
    </source>
</reference>